<feature type="transmembrane region" description="Helical" evidence="1">
    <location>
        <begin position="168"/>
        <end position="201"/>
    </location>
</feature>
<proteinExistence type="predicted"/>
<organism evidence="2 3">
    <name type="scientific">Sellimonas catena</name>
    <dbReference type="NCBI Taxonomy" id="2994035"/>
    <lineage>
        <taxon>Bacteria</taxon>
        <taxon>Bacillati</taxon>
        <taxon>Bacillota</taxon>
        <taxon>Clostridia</taxon>
        <taxon>Lachnospirales</taxon>
        <taxon>Lachnospiraceae</taxon>
        <taxon>Sellimonas</taxon>
    </lineage>
</organism>
<dbReference type="Proteomes" id="UP001145145">
    <property type="component" value="Unassembled WGS sequence"/>
</dbReference>
<sequence>MNKEGFLKELRDHLRVLDEREQEDIIDEYAQHIDLKMKSGLSEEEAISDFGNIAELAAEILEAYHVDPKFEEKTKGIVIRTPDMEKVSEGSRKLAGKAAAFFGKILEKIRKMKDTIAGKWRAFSGKSKQRTEGSEEKEGRQEKKSLWRKSTEIPVWSTSRRLLHNCCVLIWNLSWILVTCFLMGMAAVSLFAFGALLTLVFSGYPLLGAEIFCFGAAASGASLGLLTFGLRKKYRKKPEGERKAEQTGEVL</sequence>
<feature type="transmembrane region" description="Helical" evidence="1">
    <location>
        <begin position="207"/>
        <end position="228"/>
    </location>
</feature>
<comment type="caution">
    <text evidence="2">The sequence shown here is derived from an EMBL/GenBank/DDBJ whole genome shotgun (WGS) entry which is preliminary data.</text>
</comment>
<dbReference type="Pfam" id="PF22564">
    <property type="entry name" value="HAAS"/>
    <property type="match status" value="1"/>
</dbReference>
<evidence type="ECO:0000256" key="1">
    <source>
        <dbReference type="SAM" id="Phobius"/>
    </source>
</evidence>
<dbReference type="EMBL" id="BSBO01000026">
    <property type="protein sequence ID" value="GLG05262.1"/>
    <property type="molecule type" value="Genomic_DNA"/>
</dbReference>
<dbReference type="AlphaFoldDB" id="A0A9W6C7L2"/>
<dbReference type="RefSeq" id="WP_087167160.1">
    <property type="nucleotide sequence ID" value="NZ_BSBO01000026.1"/>
</dbReference>
<accession>A0A9W6C7L2</accession>
<keyword evidence="1" id="KW-0812">Transmembrane</keyword>
<protein>
    <recommendedName>
        <fullName evidence="4">DUF1700 domain-containing protein</fullName>
    </recommendedName>
</protein>
<evidence type="ECO:0000313" key="3">
    <source>
        <dbReference type="Proteomes" id="UP001145145"/>
    </source>
</evidence>
<reference evidence="2 3" key="1">
    <citation type="journal article" date="2023" name="Int. J. Syst. Evol. Microbiol.">
        <title>Sellimonas catena sp. nov., isolated from human faeces.</title>
        <authorList>
            <person name="Hisatomi A."/>
            <person name="Ohkuma M."/>
            <person name="Sakamoto M."/>
        </authorList>
    </citation>
    <scope>NUCLEOTIDE SEQUENCE [LARGE SCALE GENOMIC DNA]</scope>
    <source>
        <strain evidence="2 3">12EGH17</strain>
    </source>
</reference>
<keyword evidence="1" id="KW-1133">Transmembrane helix</keyword>
<name>A0A9W6C7L2_9FIRM</name>
<evidence type="ECO:0000313" key="2">
    <source>
        <dbReference type="EMBL" id="GLG05262.1"/>
    </source>
</evidence>
<keyword evidence="3" id="KW-1185">Reference proteome</keyword>
<keyword evidence="1" id="KW-0472">Membrane</keyword>
<gene>
    <name evidence="2" type="ORF">Selli1_24360</name>
</gene>
<evidence type="ECO:0008006" key="4">
    <source>
        <dbReference type="Google" id="ProtNLM"/>
    </source>
</evidence>